<protein>
    <submittedName>
        <fullName evidence="6">Crp/Fnr family transcriptional regulator</fullName>
    </submittedName>
</protein>
<evidence type="ECO:0000313" key="6">
    <source>
        <dbReference type="EMBL" id="MEK8046426.1"/>
    </source>
</evidence>
<reference evidence="6 7" key="1">
    <citation type="submission" date="2024-04" db="EMBL/GenBank/DDBJ databases">
        <title>Novel species of the genus Ideonella isolated from streams.</title>
        <authorList>
            <person name="Lu H."/>
        </authorList>
    </citation>
    <scope>NUCLEOTIDE SEQUENCE [LARGE SCALE GENOMIC DNA]</scope>
    <source>
        <strain evidence="6 7">LYT19W</strain>
    </source>
</reference>
<dbReference type="CDD" id="cd00038">
    <property type="entry name" value="CAP_ED"/>
    <property type="match status" value="1"/>
</dbReference>
<dbReference type="Pfam" id="PF00027">
    <property type="entry name" value="cNMP_binding"/>
    <property type="match status" value="1"/>
</dbReference>
<evidence type="ECO:0000256" key="3">
    <source>
        <dbReference type="ARBA" id="ARBA00023163"/>
    </source>
</evidence>
<comment type="caution">
    <text evidence="6">The sequence shown here is derived from an EMBL/GenBank/DDBJ whole genome shotgun (WGS) entry which is preliminary data.</text>
</comment>
<dbReference type="SMART" id="SM00419">
    <property type="entry name" value="HTH_CRP"/>
    <property type="match status" value="1"/>
</dbReference>
<dbReference type="EMBL" id="JBBUTI010000005">
    <property type="protein sequence ID" value="MEK8046426.1"/>
    <property type="molecule type" value="Genomic_DNA"/>
</dbReference>
<sequence>MTSSAAHNPPAQLDVLHRGHWFAALPDDARQALLAVARTQSLAPAQRLFSRGDANDGLYAVLQGAVRVGAVAPSGREALLGVIVPGQWFGEIATLDGGLRTHDAVAQGQTKLLHVPLERLLAVLEAHPTLWRYLGQLVAEKLRAVFSGMEDLVLLPAPARVARRLLAMAQGHGMWQADAAVQTVQVQQDQLGAMLALTRQTVSEVLGDFEARGWLKRRRGCIDLLDPAALAQHADRAG</sequence>
<evidence type="ECO:0000256" key="2">
    <source>
        <dbReference type="ARBA" id="ARBA00023125"/>
    </source>
</evidence>
<organism evidence="6 7">
    <name type="scientific">Ideonella margarita</name>
    <dbReference type="NCBI Taxonomy" id="2984191"/>
    <lineage>
        <taxon>Bacteria</taxon>
        <taxon>Pseudomonadati</taxon>
        <taxon>Pseudomonadota</taxon>
        <taxon>Betaproteobacteria</taxon>
        <taxon>Burkholderiales</taxon>
        <taxon>Sphaerotilaceae</taxon>
        <taxon>Ideonella</taxon>
    </lineage>
</organism>
<keyword evidence="7" id="KW-1185">Reference proteome</keyword>
<keyword evidence="1" id="KW-0805">Transcription regulation</keyword>
<evidence type="ECO:0000259" key="4">
    <source>
        <dbReference type="PROSITE" id="PS50042"/>
    </source>
</evidence>
<gene>
    <name evidence="6" type="ORF">AACH00_08730</name>
</gene>
<dbReference type="Gene3D" id="1.10.10.10">
    <property type="entry name" value="Winged helix-like DNA-binding domain superfamily/Winged helix DNA-binding domain"/>
    <property type="match status" value="1"/>
</dbReference>
<dbReference type="SUPFAM" id="SSF51206">
    <property type="entry name" value="cAMP-binding domain-like"/>
    <property type="match status" value="1"/>
</dbReference>
<dbReference type="InterPro" id="IPR036388">
    <property type="entry name" value="WH-like_DNA-bd_sf"/>
</dbReference>
<keyword evidence="2" id="KW-0238">DNA-binding</keyword>
<dbReference type="PANTHER" id="PTHR24567">
    <property type="entry name" value="CRP FAMILY TRANSCRIPTIONAL REGULATORY PROTEIN"/>
    <property type="match status" value="1"/>
</dbReference>
<proteinExistence type="predicted"/>
<dbReference type="InterPro" id="IPR018490">
    <property type="entry name" value="cNMP-bd_dom_sf"/>
</dbReference>
<evidence type="ECO:0000313" key="7">
    <source>
        <dbReference type="Proteomes" id="UP001379945"/>
    </source>
</evidence>
<dbReference type="Proteomes" id="UP001379945">
    <property type="component" value="Unassembled WGS sequence"/>
</dbReference>
<feature type="domain" description="HTH crp-type" evidence="5">
    <location>
        <begin position="155"/>
        <end position="228"/>
    </location>
</feature>
<dbReference type="InterPro" id="IPR012318">
    <property type="entry name" value="HTH_CRP"/>
</dbReference>
<evidence type="ECO:0000256" key="1">
    <source>
        <dbReference type="ARBA" id="ARBA00023015"/>
    </source>
</evidence>
<dbReference type="InterPro" id="IPR000595">
    <property type="entry name" value="cNMP-bd_dom"/>
</dbReference>
<dbReference type="InterPro" id="IPR050397">
    <property type="entry name" value="Env_Response_Regulators"/>
</dbReference>
<dbReference type="Pfam" id="PF13545">
    <property type="entry name" value="HTH_Crp_2"/>
    <property type="match status" value="1"/>
</dbReference>
<evidence type="ECO:0000259" key="5">
    <source>
        <dbReference type="PROSITE" id="PS51063"/>
    </source>
</evidence>
<name>A0ABU9C6A7_9BURK</name>
<dbReference type="SUPFAM" id="SSF46785">
    <property type="entry name" value="Winged helix' DNA-binding domain"/>
    <property type="match status" value="1"/>
</dbReference>
<dbReference type="RefSeq" id="WP_341398713.1">
    <property type="nucleotide sequence ID" value="NZ_JBBUTI010000005.1"/>
</dbReference>
<dbReference type="SMART" id="SM00100">
    <property type="entry name" value="cNMP"/>
    <property type="match status" value="1"/>
</dbReference>
<dbReference type="InterPro" id="IPR014710">
    <property type="entry name" value="RmlC-like_jellyroll"/>
</dbReference>
<dbReference type="PROSITE" id="PS51063">
    <property type="entry name" value="HTH_CRP_2"/>
    <property type="match status" value="1"/>
</dbReference>
<dbReference type="InterPro" id="IPR036390">
    <property type="entry name" value="WH_DNA-bd_sf"/>
</dbReference>
<accession>A0ABU9C6A7</accession>
<keyword evidence="3" id="KW-0804">Transcription</keyword>
<dbReference type="PANTHER" id="PTHR24567:SF74">
    <property type="entry name" value="HTH-TYPE TRANSCRIPTIONAL REGULATOR ARCR"/>
    <property type="match status" value="1"/>
</dbReference>
<dbReference type="PROSITE" id="PS50042">
    <property type="entry name" value="CNMP_BINDING_3"/>
    <property type="match status" value="1"/>
</dbReference>
<feature type="domain" description="Cyclic nucleotide-binding" evidence="4">
    <location>
        <begin position="21"/>
        <end position="141"/>
    </location>
</feature>
<dbReference type="Gene3D" id="2.60.120.10">
    <property type="entry name" value="Jelly Rolls"/>
    <property type="match status" value="1"/>
</dbReference>